<evidence type="ECO:0000256" key="1">
    <source>
        <dbReference type="SAM" id="SignalP"/>
    </source>
</evidence>
<sequence>MKQRLATALLATTLLAASAANLAAQTTNQAQPRPNLLPTRDVAVTFQLQGSDKIQGDINASWLSSQRLLRVDNASAPGWVLVEERTRRASMVMPQGLVMRLPDSPEVAMLMQNPESQGRITRQGRRTIAGQGCTDWRLDRNDGKSGVACLTADGVLLRLQQTGRREILEATRVAYGPQDPTRFRLPAGAPQITLPEGLRGLRLPGMGG</sequence>
<protein>
    <recommendedName>
        <fullName evidence="4">DUF4412 domain-containing protein</fullName>
    </recommendedName>
</protein>
<accession>A0ABR7RLF2</accession>
<feature type="chain" id="PRO_5046108062" description="DUF4412 domain-containing protein" evidence="1">
    <location>
        <begin position="24"/>
        <end position="208"/>
    </location>
</feature>
<dbReference type="Proteomes" id="UP000626026">
    <property type="component" value="Unassembled WGS sequence"/>
</dbReference>
<evidence type="ECO:0000313" key="2">
    <source>
        <dbReference type="EMBL" id="MBC9207148.1"/>
    </source>
</evidence>
<evidence type="ECO:0008006" key="4">
    <source>
        <dbReference type="Google" id="ProtNLM"/>
    </source>
</evidence>
<dbReference type="EMBL" id="JACTVA010000014">
    <property type="protein sequence ID" value="MBC9207148.1"/>
    <property type="molecule type" value="Genomic_DNA"/>
</dbReference>
<name>A0ABR7RLF2_9PROT</name>
<evidence type="ECO:0000313" key="3">
    <source>
        <dbReference type="Proteomes" id="UP000626026"/>
    </source>
</evidence>
<keyword evidence="3" id="KW-1185">Reference proteome</keyword>
<feature type="signal peptide" evidence="1">
    <location>
        <begin position="1"/>
        <end position="23"/>
    </location>
</feature>
<comment type="caution">
    <text evidence="2">The sequence shown here is derived from an EMBL/GenBank/DDBJ whole genome shotgun (WGS) entry which is preliminary data.</text>
</comment>
<dbReference type="RefSeq" id="WP_187784320.1">
    <property type="nucleotide sequence ID" value="NZ_JACTVA010000014.1"/>
</dbReference>
<organism evidence="2 3">
    <name type="scientific">Teichococcus aerophilus</name>
    <dbReference type="NCBI Taxonomy" id="1224513"/>
    <lineage>
        <taxon>Bacteria</taxon>
        <taxon>Pseudomonadati</taxon>
        <taxon>Pseudomonadota</taxon>
        <taxon>Alphaproteobacteria</taxon>
        <taxon>Acetobacterales</taxon>
        <taxon>Roseomonadaceae</taxon>
        <taxon>Roseomonas</taxon>
    </lineage>
</organism>
<reference evidence="2 3" key="1">
    <citation type="journal article" date="2013" name="Int. J. Syst. Evol. Microbiol.">
        <title>Roseomonas aerophila sp. nov., isolated from air.</title>
        <authorList>
            <person name="Kim S.J."/>
            <person name="Weon H.Y."/>
            <person name="Ahn J.H."/>
            <person name="Hong S.B."/>
            <person name="Seok S.J."/>
            <person name="Whang K.S."/>
            <person name="Kwon S.W."/>
        </authorList>
    </citation>
    <scope>NUCLEOTIDE SEQUENCE [LARGE SCALE GENOMIC DNA]</scope>
    <source>
        <strain evidence="2 3">NBRC 108923</strain>
    </source>
</reference>
<keyword evidence="1" id="KW-0732">Signal</keyword>
<gene>
    <name evidence="2" type="ORF">IBL26_09910</name>
</gene>
<proteinExistence type="predicted"/>